<sequence length="120" mass="14120">MDLALHTEDFAPGFLVESTLSCWRTWRYIFGVFWVQAHQVILRGVLAFHGPCAQARVRTDYEILRDLFLKVLKKLRESDNRMFDWCLLNNGKRAEKTQTNVNALQAATQCERRIIPMKYE</sequence>
<dbReference type="AlphaFoldDB" id="A0A0D7ACU6"/>
<reference evidence="1 2" key="1">
    <citation type="journal article" date="2015" name="Fungal Genet. Biol.">
        <title>Evolution of novel wood decay mechanisms in Agaricales revealed by the genome sequences of Fistulina hepatica and Cylindrobasidium torrendii.</title>
        <authorList>
            <person name="Floudas D."/>
            <person name="Held B.W."/>
            <person name="Riley R."/>
            <person name="Nagy L.G."/>
            <person name="Koehler G."/>
            <person name="Ransdell A.S."/>
            <person name="Younus H."/>
            <person name="Chow J."/>
            <person name="Chiniquy J."/>
            <person name="Lipzen A."/>
            <person name="Tritt A."/>
            <person name="Sun H."/>
            <person name="Haridas S."/>
            <person name="LaButti K."/>
            <person name="Ohm R.A."/>
            <person name="Kues U."/>
            <person name="Blanchette R.A."/>
            <person name="Grigoriev I.V."/>
            <person name="Minto R.E."/>
            <person name="Hibbett D.S."/>
        </authorList>
    </citation>
    <scope>NUCLEOTIDE SEQUENCE [LARGE SCALE GENOMIC DNA]</scope>
    <source>
        <strain evidence="1 2">ATCC 64428</strain>
    </source>
</reference>
<name>A0A0D7ACU6_9AGAR</name>
<dbReference type="Proteomes" id="UP000054144">
    <property type="component" value="Unassembled WGS sequence"/>
</dbReference>
<evidence type="ECO:0000313" key="1">
    <source>
        <dbReference type="EMBL" id="KIY47766.1"/>
    </source>
</evidence>
<accession>A0A0D7ACU6</accession>
<dbReference type="EMBL" id="KN881928">
    <property type="protein sequence ID" value="KIY47766.1"/>
    <property type="molecule type" value="Genomic_DNA"/>
</dbReference>
<protein>
    <submittedName>
        <fullName evidence="1">Uncharacterized protein</fullName>
    </submittedName>
</protein>
<evidence type="ECO:0000313" key="2">
    <source>
        <dbReference type="Proteomes" id="UP000054144"/>
    </source>
</evidence>
<proteinExistence type="predicted"/>
<keyword evidence="2" id="KW-1185">Reference proteome</keyword>
<organism evidence="1 2">
    <name type="scientific">Fistulina hepatica ATCC 64428</name>
    <dbReference type="NCBI Taxonomy" id="1128425"/>
    <lineage>
        <taxon>Eukaryota</taxon>
        <taxon>Fungi</taxon>
        <taxon>Dikarya</taxon>
        <taxon>Basidiomycota</taxon>
        <taxon>Agaricomycotina</taxon>
        <taxon>Agaricomycetes</taxon>
        <taxon>Agaricomycetidae</taxon>
        <taxon>Agaricales</taxon>
        <taxon>Fistulinaceae</taxon>
        <taxon>Fistulina</taxon>
    </lineage>
</organism>
<gene>
    <name evidence="1" type="ORF">FISHEDRAFT_74295</name>
</gene>